<feature type="transmembrane region" description="Helical" evidence="5">
    <location>
        <begin position="190"/>
        <end position="205"/>
    </location>
</feature>
<keyword evidence="3 5" id="KW-1133">Transmembrane helix</keyword>
<evidence type="ECO:0000256" key="5">
    <source>
        <dbReference type="SAM" id="Phobius"/>
    </source>
</evidence>
<accession>L0RF53</accession>
<keyword evidence="4 5" id="KW-0472">Membrane</keyword>
<dbReference type="eggNOG" id="ENOG5030JEZ">
    <property type="taxonomic scope" value="Bacteria"/>
</dbReference>
<dbReference type="HOGENOM" id="CLU_703436_0_0_7"/>
<dbReference type="PANTHER" id="PTHR37422">
    <property type="entry name" value="TEICHURONIC ACID BIOSYNTHESIS PROTEIN TUAE"/>
    <property type="match status" value="1"/>
</dbReference>
<evidence type="ECO:0000313" key="8">
    <source>
        <dbReference type="Proteomes" id="UP000010808"/>
    </source>
</evidence>
<comment type="subcellular location">
    <subcellularLocation>
        <location evidence="1">Membrane</location>
        <topology evidence="1">Multi-pass membrane protein</topology>
    </subcellularLocation>
</comment>
<evidence type="ECO:0000313" key="7">
    <source>
        <dbReference type="EMBL" id="CCO24835.1"/>
    </source>
</evidence>
<dbReference type="PATRIC" id="fig|1121451.3.peg.2781"/>
<evidence type="ECO:0000256" key="1">
    <source>
        <dbReference type="ARBA" id="ARBA00004141"/>
    </source>
</evidence>
<feature type="transmembrane region" description="Helical" evidence="5">
    <location>
        <begin position="115"/>
        <end position="137"/>
    </location>
</feature>
<dbReference type="RefSeq" id="WP_015337433.1">
    <property type="nucleotide sequence ID" value="NC_020055.1"/>
</dbReference>
<reference evidence="7 8" key="1">
    <citation type="submission" date="2012-10" db="EMBL/GenBank/DDBJ databases">
        <authorList>
            <person name="Genoscope - CEA"/>
        </authorList>
    </citation>
    <scope>NUCLEOTIDE SEQUENCE [LARGE SCALE GENOMIC DNA]</scope>
    <source>
        <strain evidence="8">AM13 / DSM 14728</strain>
    </source>
</reference>
<dbReference type="KEGG" id="dhy:DESAM_22568"/>
<dbReference type="Proteomes" id="UP000010808">
    <property type="component" value="Chromosome"/>
</dbReference>
<feature type="domain" description="O-antigen ligase-related" evidence="6">
    <location>
        <begin position="201"/>
        <end position="340"/>
    </location>
</feature>
<evidence type="ECO:0000259" key="6">
    <source>
        <dbReference type="Pfam" id="PF04932"/>
    </source>
</evidence>
<dbReference type="AlphaFoldDB" id="L0RF53"/>
<protein>
    <recommendedName>
        <fullName evidence="6">O-antigen ligase-related domain-containing protein</fullName>
    </recommendedName>
</protein>
<dbReference type="STRING" id="1121451.DESAM_22568"/>
<keyword evidence="8" id="KW-1185">Reference proteome</keyword>
<feature type="transmembrane region" description="Helical" evidence="5">
    <location>
        <begin position="62"/>
        <end position="80"/>
    </location>
</feature>
<organism evidence="7 8">
    <name type="scientific">Maridesulfovibrio hydrothermalis AM13 = DSM 14728</name>
    <dbReference type="NCBI Taxonomy" id="1121451"/>
    <lineage>
        <taxon>Bacteria</taxon>
        <taxon>Pseudomonadati</taxon>
        <taxon>Thermodesulfobacteriota</taxon>
        <taxon>Desulfovibrionia</taxon>
        <taxon>Desulfovibrionales</taxon>
        <taxon>Desulfovibrionaceae</taxon>
        <taxon>Maridesulfovibrio</taxon>
    </lineage>
</organism>
<feature type="transmembrane region" description="Helical" evidence="5">
    <location>
        <begin position="157"/>
        <end position="178"/>
    </location>
</feature>
<proteinExistence type="predicted"/>
<sequence>MTFLLSLFFFFRPIMFIDIGWLIFGLNITEFFAVFATIILICAFVLRVVVSKQLNISIIDFFIMFFIVWCSFIYVLYIDTSSPKDVAKFTLPFFTYIVMKNVIKDRKQYMQLLKLMIFGFAIPVFSSAILILQGMGLDRVMYWTGLYRFQGVYVNPHNLGHCMAFLLMIMAIYSVLCYVDPDVKDLRKRKLLFLFFITMGLFALYCLYKSYVRTCLLGLGVFVYYYLFKINKRLLLVLTGVLCLLGVLFAALLYTIFFDMIDAAQGKERADYFGSGRPYIWKHNLNEFSNLSLDRMLAGVGVGNRRAEGEVTKKGVIWNSHNDFLEVMMQTGLVGLFLYLALQICIYRRIRRLEGKVLFVFLALFYAVNFMNFVSNSYVTRFGLGQLFYAVLAFIEIPDSTKKEVDEEDSSFTSGISY</sequence>
<dbReference type="OrthoDB" id="5445132at2"/>
<feature type="transmembrane region" description="Helical" evidence="5">
    <location>
        <begin position="358"/>
        <end position="379"/>
    </location>
</feature>
<dbReference type="EMBL" id="FO203522">
    <property type="protein sequence ID" value="CCO24835.1"/>
    <property type="molecule type" value="Genomic_DNA"/>
</dbReference>
<feature type="transmembrane region" description="Helical" evidence="5">
    <location>
        <begin position="32"/>
        <end position="50"/>
    </location>
</feature>
<dbReference type="InterPro" id="IPR007016">
    <property type="entry name" value="O-antigen_ligase-rel_domated"/>
</dbReference>
<evidence type="ECO:0000256" key="4">
    <source>
        <dbReference type="ARBA" id="ARBA00023136"/>
    </source>
</evidence>
<gene>
    <name evidence="7" type="ORF">DESAM_22568</name>
</gene>
<keyword evidence="2 5" id="KW-0812">Transmembrane</keyword>
<evidence type="ECO:0000256" key="2">
    <source>
        <dbReference type="ARBA" id="ARBA00022692"/>
    </source>
</evidence>
<feature type="transmembrane region" description="Helical" evidence="5">
    <location>
        <begin position="235"/>
        <end position="257"/>
    </location>
</feature>
<dbReference type="GO" id="GO:0016020">
    <property type="term" value="C:membrane"/>
    <property type="evidence" value="ECO:0007669"/>
    <property type="project" value="UniProtKB-SubCell"/>
</dbReference>
<dbReference type="InterPro" id="IPR051533">
    <property type="entry name" value="WaaL-like"/>
</dbReference>
<evidence type="ECO:0000256" key="3">
    <source>
        <dbReference type="ARBA" id="ARBA00022989"/>
    </source>
</evidence>
<name>L0RF53_9BACT</name>
<dbReference type="Pfam" id="PF04932">
    <property type="entry name" value="Wzy_C"/>
    <property type="match status" value="1"/>
</dbReference>
<feature type="transmembrane region" description="Helical" evidence="5">
    <location>
        <begin position="211"/>
        <end position="228"/>
    </location>
</feature>
<dbReference type="PANTHER" id="PTHR37422:SF13">
    <property type="entry name" value="LIPOPOLYSACCHARIDE BIOSYNTHESIS PROTEIN PA4999-RELATED"/>
    <property type="match status" value="1"/>
</dbReference>
<feature type="transmembrane region" description="Helical" evidence="5">
    <location>
        <begin position="327"/>
        <end position="346"/>
    </location>
</feature>